<keyword evidence="7" id="KW-0445">Lipid transport</keyword>
<dbReference type="Pfam" id="PF16414">
    <property type="entry name" value="NPC1_N"/>
    <property type="match status" value="1"/>
</dbReference>
<name>A0A1E3QPP9_9ASCO</name>
<keyword evidence="15" id="KW-1185">Reference proteome</keyword>
<feature type="transmembrane region" description="Helical" evidence="11">
    <location>
        <begin position="581"/>
        <end position="604"/>
    </location>
</feature>
<evidence type="ECO:0000256" key="4">
    <source>
        <dbReference type="ARBA" id="ARBA00022692"/>
    </source>
</evidence>
<keyword evidence="4 11" id="KW-0812">Transmembrane</keyword>
<dbReference type="InterPro" id="IPR000731">
    <property type="entry name" value="SSD"/>
</dbReference>
<evidence type="ECO:0000256" key="10">
    <source>
        <dbReference type="ARBA" id="ARBA00023180"/>
    </source>
</evidence>
<keyword evidence="3" id="KW-0813">Transport</keyword>
<dbReference type="AlphaFoldDB" id="A0A1E3QPP9"/>
<dbReference type="Pfam" id="PF22314">
    <property type="entry name" value="NPC1_MLD"/>
    <property type="match status" value="1"/>
</dbReference>
<evidence type="ECO:0000256" key="1">
    <source>
        <dbReference type="ARBA" id="ARBA00004141"/>
    </source>
</evidence>
<feature type="transmembrane region" description="Helical" evidence="11">
    <location>
        <begin position="1037"/>
        <end position="1059"/>
    </location>
</feature>
<evidence type="ECO:0000313" key="14">
    <source>
        <dbReference type="EMBL" id="ODQ79641.1"/>
    </source>
</evidence>
<evidence type="ECO:0000256" key="11">
    <source>
        <dbReference type="SAM" id="Phobius"/>
    </source>
</evidence>
<dbReference type="InterPro" id="IPR032190">
    <property type="entry name" value="NPC1_N"/>
</dbReference>
<sequence>MAKLLWAFLAFAVAAHIHEPGYCAMYGLCGLETPFGADLPCLDNRRAVPASSTLLREVCPNLPSENGVCCSESQLTTLKSNLDKVKALISACPACHTNFVDFFCHFTCSANQSMFVNVTSDGPRVAELDYFVNTTFAERFFDSCKEVKLGMMSGYAMDLIGGGAKTPAAFLKFLGDKKPMLGGSPFQINFPQTSPPAMTPLSLTARDCDDAAYKCSCGDCAAVCPTLPELAPPKQCKVGPVPCFSFLVLLGVSVAVSVVIYLVVMEKMDLRFAFKPTSEDLQPLNDFSKPQKSNRLNVWLEDRLAGLAYLCASSPKRTIFSSLLLAVALSLGMLKTQLVTDPTNLWVSPDAEAFQQKQYFDEKFGPFYKTEQVFVSSLDGLEVLSWETLRWWATKEQEIATLQSSGSNYTLADICFKPLDGGGCVIESWTQYFGSVEELGPDTWRGKLSECASQPVTCLPSFGQPLKKELLFGGYGANVLDAKAFVVTYVVNNGLVGSEQVQRAQEFEFTLEKYLLNLQLEGLARGLKISFSTDISLEKELNSNTKTDFKIIVVSYILMFLYASVALSLSRGSRRVTFSLGLVGIVVVLLSVTASAGLCALAGVKSTLIIAEVIPFLVLAIGIDNIFLLSHELSLIGVSHPSMSVPERVALCVRRLGPGIFLSAMVQFGAFSLASTVAMPAVRNFAIYSAGAIFINVLMQITGFVAYLAVDEARRAGDDVVDGGFFSESFIKHYSPFILSDSVRKVALVVFLLWFTISFSLLPGIELGLDQRIAIPQGSYLIDYFDDMYSYLNVGAPIYFVVKGLNFTERSVQQKLCGRYASCDEFSLANVLEQERERSDVSLIVEPVSNWIDDYFSYLNPDLDQCCRVSKRNSDVFCKPFQPSRSCDSCMANREPAWDTSMDGFPEGEEFMRYFNHWIEAPSDDRCPLGGKAPYSSAIAVAEDGKSIDASTFRTSHSPLRSQADFIAGYQSSLRVVLELQHYLGIPSGDVFAYSPFYIFFVQYQNIVKLTVVLLSTAVAFIFGVSRAVLGVNRASLIIVLNVVMILTDIGGVMAVWGISLNAVSLV</sequence>
<dbReference type="OrthoDB" id="6510177at2759"/>
<dbReference type="SUPFAM" id="SSF82866">
    <property type="entry name" value="Multidrug efflux transporter AcrB transmembrane domain"/>
    <property type="match status" value="1"/>
</dbReference>
<feature type="signal peptide" evidence="12">
    <location>
        <begin position="1"/>
        <end position="17"/>
    </location>
</feature>
<feature type="chain" id="PRO_5009134337" description="SSD domain-containing protein" evidence="12">
    <location>
        <begin position="18"/>
        <end position="1067"/>
    </location>
</feature>
<dbReference type="PANTHER" id="PTHR45727">
    <property type="entry name" value="NPC INTRACELLULAR CHOLESTEROL TRANSPORTER 1"/>
    <property type="match status" value="1"/>
</dbReference>
<organism evidence="14 15">
    <name type="scientific">Babjeviella inositovora NRRL Y-12698</name>
    <dbReference type="NCBI Taxonomy" id="984486"/>
    <lineage>
        <taxon>Eukaryota</taxon>
        <taxon>Fungi</taxon>
        <taxon>Dikarya</taxon>
        <taxon>Ascomycota</taxon>
        <taxon>Saccharomycotina</taxon>
        <taxon>Pichiomycetes</taxon>
        <taxon>Serinales incertae sedis</taxon>
        <taxon>Babjeviella</taxon>
    </lineage>
</organism>
<comment type="subcellular location">
    <subcellularLocation>
        <location evidence="1">Membrane</location>
        <topology evidence="1">Multi-pass membrane protein</topology>
    </subcellularLocation>
</comment>
<dbReference type="GO" id="GO:0016020">
    <property type="term" value="C:membrane"/>
    <property type="evidence" value="ECO:0007669"/>
    <property type="project" value="UniProtKB-SubCell"/>
</dbReference>
<feature type="transmembrane region" description="Helical" evidence="11">
    <location>
        <begin position="656"/>
        <end position="678"/>
    </location>
</feature>
<reference evidence="15" key="1">
    <citation type="submission" date="2016-05" db="EMBL/GenBank/DDBJ databases">
        <title>Comparative genomics of biotechnologically important yeasts.</title>
        <authorList>
            <consortium name="DOE Joint Genome Institute"/>
            <person name="Riley R."/>
            <person name="Haridas S."/>
            <person name="Wolfe K.H."/>
            <person name="Lopes M.R."/>
            <person name="Hittinger C.T."/>
            <person name="Goker M."/>
            <person name="Salamov A."/>
            <person name="Wisecaver J."/>
            <person name="Long T.M."/>
            <person name="Aerts A.L."/>
            <person name="Barry K."/>
            <person name="Choi C."/>
            <person name="Clum A."/>
            <person name="Coughlan A.Y."/>
            <person name="Deshpande S."/>
            <person name="Douglass A.P."/>
            <person name="Hanson S.J."/>
            <person name="Klenk H.-P."/>
            <person name="Labutti K."/>
            <person name="Lapidus A."/>
            <person name="Lindquist E."/>
            <person name="Lipzen A."/>
            <person name="Meier-Kolthoff J.P."/>
            <person name="Ohm R.A."/>
            <person name="Otillar R.P."/>
            <person name="Pangilinan J."/>
            <person name="Peng Y."/>
            <person name="Rokas A."/>
            <person name="Rosa C.A."/>
            <person name="Scheuner C."/>
            <person name="Sibirny A.A."/>
            <person name="Slot J.C."/>
            <person name="Stielow J.B."/>
            <person name="Sun H."/>
            <person name="Kurtzman C.P."/>
            <person name="Blackwell M."/>
            <person name="Grigoriev I.V."/>
            <person name="Jeffries T.W."/>
        </authorList>
    </citation>
    <scope>NUCLEOTIDE SEQUENCE [LARGE SCALE GENOMIC DNA]</scope>
    <source>
        <strain evidence="15">NRRL Y-12698</strain>
    </source>
</reference>
<keyword evidence="5 12" id="KW-0732">Signal</keyword>
<proteinExistence type="inferred from homology"/>
<dbReference type="GeneID" id="30146977"/>
<dbReference type="STRING" id="984486.A0A1E3QPP9"/>
<keyword evidence="10" id="KW-0325">Glycoprotein</keyword>
<feature type="transmembrane region" description="Helical" evidence="11">
    <location>
        <begin position="244"/>
        <end position="264"/>
    </location>
</feature>
<dbReference type="Gene3D" id="1.20.1640.10">
    <property type="entry name" value="Multidrug efflux transporter AcrB transmembrane domain"/>
    <property type="match status" value="1"/>
</dbReference>
<feature type="transmembrane region" description="Helical" evidence="11">
    <location>
        <begin position="685"/>
        <end position="710"/>
    </location>
</feature>
<keyword evidence="6 11" id="KW-1133">Transmembrane helix</keyword>
<dbReference type="GO" id="GO:0015918">
    <property type="term" value="P:sterol transport"/>
    <property type="evidence" value="ECO:0007669"/>
    <property type="project" value="TreeGrafter"/>
</dbReference>
<dbReference type="InterPro" id="IPR053958">
    <property type="entry name" value="HMGCR/SNAP/NPC1-like_SSD"/>
</dbReference>
<evidence type="ECO:0000256" key="12">
    <source>
        <dbReference type="SAM" id="SignalP"/>
    </source>
</evidence>
<evidence type="ECO:0000256" key="2">
    <source>
        <dbReference type="ARBA" id="ARBA00005585"/>
    </source>
</evidence>
<accession>A0A1E3QPP9</accession>
<comment type="similarity">
    <text evidence="2">Belongs to the patched family.</text>
</comment>
<feature type="transmembrane region" description="Helical" evidence="11">
    <location>
        <begin position="1007"/>
        <end position="1025"/>
    </location>
</feature>
<feature type="transmembrane region" description="Helical" evidence="11">
    <location>
        <begin position="746"/>
        <end position="765"/>
    </location>
</feature>
<protein>
    <recommendedName>
        <fullName evidence="13">SSD domain-containing protein</fullName>
    </recommendedName>
</protein>
<dbReference type="Pfam" id="PF12349">
    <property type="entry name" value="Sterol-sensing"/>
    <property type="match status" value="1"/>
</dbReference>
<keyword evidence="9" id="KW-1015">Disulfide bond</keyword>
<feature type="domain" description="SSD" evidence="13">
    <location>
        <begin position="548"/>
        <end position="710"/>
    </location>
</feature>
<dbReference type="GO" id="GO:0032934">
    <property type="term" value="F:sterol binding"/>
    <property type="evidence" value="ECO:0007669"/>
    <property type="project" value="TreeGrafter"/>
</dbReference>
<keyword evidence="8 11" id="KW-0472">Membrane</keyword>
<evidence type="ECO:0000313" key="15">
    <source>
        <dbReference type="Proteomes" id="UP000094336"/>
    </source>
</evidence>
<evidence type="ECO:0000256" key="7">
    <source>
        <dbReference type="ARBA" id="ARBA00023055"/>
    </source>
</evidence>
<dbReference type="PROSITE" id="PS50156">
    <property type="entry name" value="SSD"/>
    <property type="match status" value="1"/>
</dbReference>
<feature type="transmembrane region" description="Helical" evidence="11">
    <location>
        <begin position="549"/>
        <end position="569"/>
    </location>
</feature>
<evidence type="ECO:0000256" key="8">
    <source>
        <dbReference type="ARBA" id="ARBA00023136"/>
    </source>
</evidence>
<evidence type="ECO:0000256" key="5">
    <source>
        <dbReference type="ARBA" id="ARBA00022729"/>
    </source>
</evidence>
<gene>
    <name evidence="14" type="ORF">BABINDRAFT_162017</name>
</gene>
<feature type="transmembrane region" description="Helical" evidence="11">
    <location>
        <begin position="616"/>
        <end position="636"/>
    </location>
</feature>
<dbReference type="Proteomes" id="UP000094336">
    <property type="component" value="Unassembled WGS sequence"/>
</dbReference>
<dbReference type="PANTHER" id="PTHR45727:SF2">
    <property type="entry name" value="NPC INTRACELLULAR CHOLESTEROL TRANSPORTER 1"/>
    <property type="match status" value="1"/>
</dbReference>
<feature type="non-terminal residue" evidence="14">
    <location>
        <position position="1067"/>
    </location>
</feature>
<evidence type="ECO:0000256" key="6">
    <source>
        <dbReference type="ARBA" id="ARBA00022989"/>
    </source>
</evidence>
<evidence type="ECO:0000256" key="9">
    <source>
        <dbReference type="ARBA" id="ARBA00023157"/>
    </source>
</evidence>
<dbReference type="InterPro" id="IPR053956">
    <property type="entry name" value="NPC1_MLD"/>
</dbReference>
<evidence type="ECO:0000259" key="13">
    <source>
        <dbReference type="PROSITE" id="PS50156"/>
    </source>
</evidence>
<dbReference type="RefSeq" id="XP_018984969.1">
    <property type="nucleotide sequence ID" value="XM_019129124.1"/>
</dbReference>
<dbReference type="EMBL" id="KV454432">
    <property type="protein sequence ID" value="ODQ79641.1"/>
    <property type="molecule type" value="Genomic_DNA"/>
</dbReference>
<evidence type="ECO:0000256" key="3">
    <source>
        <dbReference type="ARBA" id="ARBA00022448"/>
    </source>
</evidence>
<feature type="transmembrane region" description="Helical" evidence="11">
    <location>
        <begin position="983"/>
        <end position="1001"/>
    </location>
</feature>